<dbReference type="AlphaFoldDB" id="A0A183DFW4"/>
<dbReference type="WBParaSite" id="GPUH_0000761401-mRNA-1">
    <property type="protein sequence ID" value="GPUH_0000761401-mRNA-1"/>
    <property type="gene ID" value="GPUH_0000761401"/>
</dbReference>
<proteinExistence type="predicted"/>
<protein>
    <submittedName>
        <fullName evidence="4">MFS domain-containing protein</fullName>
    </submittedName>
</protein>
<keyword evidence="1" id="KW-0812">Transmembrane</keyword>
<dbReference type="EMBL" id="UYRT01020060">
    <property type="protein sequence ID" value="VDK58952.1"/>
    <property type="molecule type" value="Genomic_DNA"/>
</dbReference>
<sequence>MPVVFASYLQLPFPYIYTNKYQLLFVAVMNIAAAYLLGFQCSLLSEFPAMNIERAVRRYLEEKLQVNGDNHSDNIKMSELLTNAQVSEPVRGIGER</sequence>
<gene>
    <name evidence="2" type="ORF">GPUH_LOCUS7604</name>
</gene>
<name>A0A183DFW4_9BILA</name>
<dbReference type="Proteomes" id="UP000271098">
    <property type="component" value="Unassembled WGS sequence"/>
</dbReference>
<reference evidence="2 3" key="2">
    <citation type="submission" date="2018-11" db="EMBL/GenBank/DDBJ databases">
        <authorList>
            <consortium name="Pathogen Informatics"/>
        </authorList>
    </citation>
    <scope>NUCLEOTIDE SEQUENCE [LARGE SCALE GENOMIC DNA]</scope>
</reference>
<keyword evidence="3" id="KW-1185">Reference proteome</keyword>
<feature type="transmembrane region" description="Helical" evidence="1">
    <location>
        <begin position="21"/>
        <end position="44"/>
    </location>
</feature>
<keyword evidence="1" id="KW-0472">Membrane</keyword>
<organism evidence="4">
    <name type="scientific">Gongylonema pulchrum</name>
    <dbReference type="NCBI Taxonomy" id="637853"/>
    <lineage>
        <taxon>Eukaryota</taxon>
        <taxon>Metazoa</taxon>
        <taxon>Ecdysozoa</taxon>
        <taxon>Nematoda</taxon>
        <taxon>Chromadorea</taxon>
        <taxon>Rhabditida</taxon>
        <taxon>Spirurina</taxon>
        <taxon>Spiruromorpha</taxon>
        <taxon>Spiruroidea</taxon>
        <taxon>Gongylonematidae</taxon>
        <taxon>Gongylonema</taxon>
    </lineage>
</organism>
<evidence type="ECO:0000313" key="2">
    <source>
        <dbReference type="EMBL" id="VDK58952.1"/>
    </source>
</evidence>
<evidence type="ECO:0000313" key="4">
    <source>
        <dbReference type="WBParaSite" id="GPUH_0000761401-mRNA-1"/>
    </source>
</evidence>
<reference evidence="4" key="1">
    <citation type="submission" date="2016-06" db="UniProtKB">
        <authorList>
            <consortium name="WormBaseParasite"/>
        </authorList>
    </citation>
    <scope>IDENTIFICATION</scope>
</reference>
<evidence type="ECO:0000256" key="1">
    <source>
        <dbReference type="SAM" id="Phobius"/>
    </source>
</evidence>
<accession>A0A183DFW4</accession>
<evidence type="ECO:0000313" key="3">
    <source>
        <dbReference type="Proteomes" id="UP000271098"/>
    </source>
</evidence>
<keyword evidence="1" id="KW-1133">Transmembrane helix</keyword>